<dbReference type="GO" id="GO:0033969">
    <property type="term" value="F:gamma-glutamyl-gamma-aminobutyrate hydrolase activity"/>
    <property type="evidence" value="ECO:0007669"/>
    <property type="project" value="TreeGrafter"/>
</dbReference>
<evidence type="ECO:0000313" key="1">
    <source>
        <dbReference type="EMBL" id="TGD74682.1"/>
    </source>
</evidence>
<organism evidence="1 2">
    <name type="scientific">Mangrovimicrobium sediminis</name>
    <dbReference type="NCBI Taxonomy" id="2562682"/>
    <lineage>
        <taxon>Bacteria</taxon>
        <taxon>Pseudomonadati</taxon>
        <taxon>Pseudomonadota</taxon>
        <taxon>Gammaproteobacteria</taxon>
        <taxon>Cellvibrionales</taxon>
        <taxon>Halieaceae</taxon>
        <taxon>Mangrovimicrobium</taxon>
    </lineage>
</organism>
<dbReference type="PROSITE" id="PS51273">
    <property type="entry name" value="GATASE_TYPE_1"/>
    <property type="match status" value="1"/>
</dbReference>
<dbReference type="CDD" id="cd01745">
    <property type="entry name" value="GATase1_2"/>
    <property type="match status" value="1"/>
</dbReference>
<dbReference type="InterPro" id="IPR011697">
    <property type="entry name" value="Peptidase_C26"/>
</dbReference>
<name>A0A4Z0M4W9_9GAMM</name>
<dbReference type="PANTHER" id="PTHR43235:SF1">
    <property type="entry name" value="GLUTAMINE AMIDOTRANSFERASE PB2B2.05-RELATED"/>
    <property type="match status" value="1"/>
</dbReference>
<gene>
    <name evidence="1" type="ORF">E4634_05635</name>
</gene>
<keyword evidence="2" id="KW-1185">Reference proteome</keyword>
<dbReference type="GO" id="GO:0005829">
    <property type="term" value="C:cytosol"/>
    <property type="evidence" value="ECO:0007669"/>
    <property type="project" value="TreeGrafter"/>
</dbReference>
<proteinExistence type="predicted"/>
<dbReference type="PANTHER" id="PTHR43235">
    <property type="entry name" value="GLUTAMINE AMIDOTRANSFERASE PB2B2.05-RELATED"/>
    <property type="match status" value="1"/>
</dbReference>
<accession>A0A4Z0M4W9</accession>
<dbReference type="GO" id="GO:0006598">
    <property type="term" value="P:polyamine catabolic process"/>
    <property type="evidence" value="ECO:0007669"/>
    <property type="project" value="TreeGrafter"/>
</dbReference>
<dbReference type="OrthoDB" id="9813383at2"/>
<dbReference type="Pfam" id="PF07722">
    <property type="entry name" value="Peptidase_C26"/>
    <property type="match status" value="2"/>
</dbReference>
<sequence>MTGKTKPVIGITGPDRGGLPAWLMTALAIRRAGGRPLRIQPRRTVDPEQLAGLVIGGGSDVDPLHYGEEPLDREEEASQTRLLDWVIGLSLALLRILFARSARENYDPARDAMEKQLIEHALQTGKPLLGICRGAQLLNVCLGGSLHQSIDHFYVEGTSNLRSVLPRKQVHIEPASRLADILATSRCQVNALHRQCVREPGRGVIVTARESNGVTQAIELESEGFALGVQWHPEYLPQVARQQSLFRALVSTAAAKT</sequence>
<dbReference type="Gene3D" id="3.40.50.880">
    <property type="match status" value="1"/>
</dbReference>
<evidence type="ECO:0000313" key="2">
    <source>
        <dbReference type="Proteomes" id="UP000298050"/>
    </source>
</evidence>
<comment type="caution">
    <text evidence="1">The sequence shown here is derived from an EMBL/GenBank/DDBJ whole genome shotgun (WGS) entry which is preliminary data.</text>
</comment>
<keyword evidence="1" id="KW-0378">Hydrolase</keyword>
<dbReference type="SUPFAM" id="SSF52317">
    <property type="entry name" value="Class I glutamine amidotransferase-like"/>
    <property type="match status" value="1"/>
</dbReference>
<reference evidence="1 2" key="1">
    <citation type="submission" date="2019-04" db="EMBL/GenBank/DDBJ databases">
        <title>Taxonomy of novel Haliea sp. from mangrove soil of West Coast of India.</title>
        <authorList>
            <person name="Verma A."/>
            <person name="Kumar P."/>
            <person name="Krishnamurthi S."/>
        </authorList>
    </citation>
    <scope>NUCLEOTIDE SEQUENCE [LARGE SCALE GENOMIC DNA]</scope>
    <source>
        <strain evidence="1 2">SAOS-164</strain>
    </source>
</reference>
<dbReference type="RefSeq" id="WP_135441677.1">
    <property type="nucleotide sequence ID" value="NZ_SRLE01000005.1"/>
</dbReference>
<dbReference type="InterPro" id="IPR029062">
    <property type="entry name" value="Class_I_gatase-like"/>
</dbReference>
<dbReference type="InterPro" id="IPR044668">
    <property type="entry name" value="PuuD-like"/>
</dbReference>
<protein>
    <submittedName>
        <fullName evidence="1">Gamma-glutamyl-gamma-aminobutyrate hydrolase family protein</fullName>
    </submittedName>
</protein>
<dbReference type="AlphaFoldDB" id="A0A4Z0M4W9"/>
<dbReference type="EMBL" id="SRLE01000005">
    <property type="protein sequence ID" value="TGD74682.1"/>
    <property type="molecule type" value="Genomic_DNA"/>
</dbReference>
<dbReference type="Proteomes" id="UP000298050">
    <property type="component" value="Unassembled WGS sequence"/>
</dbReference>